<gene>
    <name evidence="2" type="ORF">TGDOM2_212800</name>
</gene>
<dbReference type="OrthoDB" id="333734at2759"/>
<feature type="region of interest" description="Disordered" evidence="1">
    <location>
        <begin position="1"/>
        <end position="343"/>
    </location>
</feature>
<protein>
    <submittedName>
        <fullName evidence="2">Putative Ppg3</fullName>
    </submittedName>
</protein>
<feature type="compositionally biased region" description="Basic and acidic residues" evidence="1">
    <location>
        <begin position="94"/>
        <end position="122"/>
    </location>
</feature>
<accession>A0A086K7R1</accession>
<proteinExistence type="predicted"/>
<evidence type="ECO:0000313" key="2">
    <source>
        <dbReference type="EMBL" id="KFG40429.1"/>
    </source>
</evidence>
<dbReference type="Proteomes" id="UP000028837">
    <property type="component" value="Unassembled WGS sequence"/>
</dbReference>
<feature type="compositionally biased region" description="Low complexity" evidence="1">
    <location>
        <begin position="326"/>
        <end position="340"/>
    </location>
</feature>
<feature type="compositionally biased region" description="Polar residues" evidence="1">
    <location>
        <begin position="152"/>
        <end position="177"/>
    </location>
</feature>
<sequence>MVLVRSPRWGPAPEAAGSSSPLREPRVSPCERNDAGSPFPLSSKSRLRLGTERQLPPSAAECPSFSFSSSPLPRRPSLNADVSGIPHPRLSSLDAREGEEGRQADESRGRAAEEGEEEEKRFAASAGDSRGQAGNLSRASAIRSSRPKMGTSGVSSTTLIPLPSRASSTLRHASSPSRPVLARLSSSSPVGCGRGAQLAAPATAAREDAGHSDLSPSSVAAFSPSKRLRRTEEQTHSFLSQPSEPALPALHSVLTGSEETERAGFKSMSSSTASRSSPLKTNAMFLMASDSRQEGAPAASAEVSARGDMHGVSPSERISVAEERISPLSSRCSRRAPASANEVPQSAALCADKHSRNEKLRELENLQHVLPASGSLREYVQQAGEEARWRERGDSGPFSLPKTAEEFRDQWRPMVDATVKKLCDMTDEEKQVTRYIMLEGRMLRAVRRASASLANRRTKAVAFNSEVRDLFSREQRLYDESEREFEVVQRVAQDQAGGQEKLEKRLKDTQRKKEQVEVYRQQVHKKMANLSFTRQKKLRLFEALESAKKESSSKEKSLQALYQLLQCTTRFKVNKVDGGLVTGALVPEQKSALFPQLRKVGKNAQQIIKHGEGDEEDMLEDTTAEPAILTLDCEKENQGGMDADVLWSLIEDTLGVGGVPVPQLLSAVRGE</sequence>
<dbReference type="VEuPathDB" id="ToxoDB:TGDOM2_212800"/>
<feature type="compositionally biased region" description="Basic and acidic residues" evidence="1">
    <location>
        <begin position="23"/>
        <end position="34"/>
    </location>
</feature>
<reference evidence="2 3" key="1">
    <citation type="submission" date="2014-02" db="EMBL/GenBank/DDBJ databases">
        <authorList>
            <person name="Sibley D."/>
            <person name="Venepally P."/>
            <person name="Karamycheva S."/>
            <person name="Hadjithomas M."/>
            <person name="Khan A."/>
            <person name="Brunk B."/>
            <person name="Roos D."/>
            <person name="Caler E."/>
            <person name="Lorenzi H."/>
        </authorList>
    </citation>
    <scope>NUCLEOTIDE SEQUENCE [LARGE SCALE GENOMIC DNA]</scope>
    <source>
        <strain evidence="2 3">GAB2-2007-GAL-DOM2</strain>
    </source>
</reference>
<evidence type="ECO:0000256" key="1">
    <source>
        <dbReference type="SAM" id="MobiDB-lite"/>
    </source>
</evidence>
<evidence type="ECO:0000313" key="3">
    <source>
        <dbReference type="Proteomes" id="UP000028837"/>
    </source>
</evidence>
<name>A0A086K7R1_TOXGO</name>
<comment type="caution">
    <text evidence="2">The sequence shown here is derived from an EMBL/GenBank/DDBJ whole genome shotgun (WGS) entry which is preliminary data.</text>
</comment>
<feature type="compositionally biased region" description="Low complexity" evidence="1">
    <location>
        <begin position="56"/>
        <end position="78"/>
    </location>
</feature>
<organism evidence="2 3">
    <name type="scientific">Toxoplasma gondii GAB2-2007-GAL-DOM2</name>
    <dbReference type="NCBI Taxonomy" id="1130820"/>
    <lineage>
        <taxon>Eukaryota</taxon>
        <taxon>Sar</taxon>
        <taxon>Alveolata</taxon>
        <taxon>Apicomplexa</taxon>
        <taxon>Conoidasida</taxon>
        <taxon>Coccidia</taxon>
        <taxon>Eucoccidiorida</taxon>
        <taxon>Eimeriorina</taxon>
        <taxon>Sarcocystidae</taxon>
        <taxon>Toxoplasma</taxon>
    </lineage>
</organism>
<dbReference type="AlphaFoldDB" id="A0A086K7R1"/>
<feature type="compositionally biased region" description="Low complexity" evidence="1">
    <location>
        <begin position="267"/>
        <end position="277"/>
    </location>
</feature>
<dbReference type="EMBL" id="AHZU02000772">
    <property type="protein sequence ID" value="KFG40429.1"/>
    <property type="molecule type" value="Genomic_DNA"/>
</dbReference>